<organism evidence="4 5">
    <name type="scientific">Cedecea lapagei</name>
    <dbReference type="NCBI Taxonomy" id="158823"/>
    <lineage>
        <taxon>Bacteria</taxon>
        <taxon>Pseudomonadati</taxon>
        <taxon>Pseudomonadota</taxon>
        <taxon>Gammaproteobacteria</taxon>
        <taxon>Enterobacterales</taxon>
        <taxon>Enterobacteriaceae</taxon>
        <taxon>Cedecea</taxon>
    </lineage>
</organism>
<name>A0A3S4KR55_9ENTR</name>
<dbReference type="EMBL" id="LR134201">
    <property type="protein sequence ID" value="VEB94944.1"/>
    <property type="molecule type" value="Genomic_DNA"/>
</dbReference>
<evidence type="ECO:0000259" key="3">
    <source>
        <dbReference type="PROSITE" id="PS01124"/>
    </source>
</evidence>
<dbReference type="Pfam" id="PF12833">
    <property type="entry name" value="HTH_18"/>
    <property type="match status" value="1"/>
</dbReference>
<evidence type="ECO:0000313" key="4">
    <source>
        <dbReference type="EMBL" id="VEB94944.1"/>
    </source>
</evidence>
<dbReference type="GO" id="GO:0043565">
    <property type="term" value="F:sequence-specific DNA binding"/>
    <property type="evidence" value="ECO:0007669"/>
    <property type="project" value="InterPro"/>
</dbReference>
<dbReference type="Gene3D" id="1.10.10.60">
    <property type="entry name" value="Homeodomain-like"/>
    <property type="match status" value="1"/>
</dbReference>
<feature type="domain" description="HTH araC/xylS-type" evidence="3">
    <location>
        <begin position="210"/>
        <end position="308"/>
    </location>
</feature>
<dbReference type="KEGG" id="clap:NCTC11466_00030"/>
<protein>
    <submittedName>
        <fullName evidence="4">L-rhamnose operon regulatory protein rhaS</fullName>
    </submittedName>
</protein>
<dbReference type="Pfam" id="PF01965">
    <property type="entry name" value="DJ-1_PfpI"/>
    <property type="match status" value="1"/>
</dbReference>
<dbReference type="GO" id="GO:0003700">
    <property type="term" value="F:DNA-binding transcription factor activity"/>
    <property type="evidence" value="ECO:0007669"/>
    <property type="project" value="InterPro"/>
</dbReference>
<dbReference type="SMART" id="SM00342">
    <property type="entry name" value="HTH_ARAC"/>
    <property type="match status" value="1"/>
</dbReference>
<accession>A0A3S4KR55</accession>
<dbReference type="SUPFAM" id="SSF46689">
    <property type="entry name" value="Homeodomain-like"/>
    <property type="match status" value="2"/>
</dbReference>
<evidence type="ECO:0000256" key="1">
    <source>
        <dbReference type="ARBA" id="ARBA00023015"/>
    </source>
</evidence>
<sequence>MHTIGFVITDHFQSMALASLSVFEVANKVNGEPFYQTHVLSEKGGVIVSSAGFSVLSEAFDSRHLDTLIVAGGDRVLNGTPQTVLDFIQANARVSRRVASICSGAFALAQAGLLEHKRATTHWLYSRQLQADFPKIEVDEDRIYTINGNIWTSAGMTAGIDLGLAMVERDLGEEPAHRVAQALVVYHRRAGGQSQHSTLLELESKSDRIQTVLTYARQNLASTLSVEELADIAHLSPRQFSRAFKAETGQSPAQAVENLRLEAARFMMEQGRHTIEQIASQTGFVDRRRMREAFLRHFGLPPQTIRRNARQLPVR</sequence>
<dbReference type="Proteomes" id="UP000274122">
    <property type="component" value="Chromosome"/>
</dbReference>
<dbReference type="PROSITE" id="PS01124">
    <property type="entry name" value="HTH_ARAC_FAMILY_2"/>
    <property type="match status" value="1"/>
</dbReference>
<proteinExistence type="predicted"/>
<dbReference type="InterPro" id="IPR002818">
    <property type="entry name" value="DJ-1/PfpI"/>
</dbReference>
<keyword evidence="2" id="KW-0804">Transcription</keyword>
<dbReference type="OrthoDB" id="6057514at2"/>
<dbReference type="InterPro" id="IPR018060">
    <property type="entry name" value="HTH_AraC"/>
</dbReference>
<dbReference type="RefSeq" id="WP_126354146.1">
    <property type="nucleotide sequence ID" value="NZ_LR134201.1"/>
</dbReference>
<evidence type="ECO:0000313" key="5">
    <source>
        <dbReference type="Proteomes" id="UP000274122"/>
    </source>
</evidence>
<dbReference type="InterPro" id="IPR009057">
    <property type="entry name" value="Homeodomain-like_sf"/>
</dbReference>
<dbReference type="Gene3D" id="3.40.50.880">
    <property type="match status" value="1"/>
</dbReference>
<reference evidence="4 5" key="1">
    <citation type="submission" date="2018-12" db="EMBL/GenBank/DDBJ databases">
        <authorList>
            <consortium name="Pathogen Informatics"/>
        </authorList>
    </citation>
    <scope>NUCLEOTIDE SEQUENCE [LARGE SCALE GENOMIC DNA]</scope>
    <source>
        <strain evidence="4 5">NCTC11466</strain>
    </source>
</reference>
<dbReference type="CDD" id="cd03137">
    <property type="entry name" value="GATase1_AraC_1"/>
    <property type="match status" value="1"/>
</dbReference>
<dbReference type="SUPFAM" id="SSF52317">
    <property type="entry name" value="Class I glutamine amidotransferase-like"/>
    <property type="match status" value="1"/>
</dbReference>
<evidence type="ECO:0000256" key="2">
    <source>
        <dbReference type="ARBA" id="ARBA00023163"/>
    </source>
</evidence>
<dbReference type="InterPro" id="IPR052158">
    <property type="entry name" value="INH-QAR"/>
</dbReference>
<dbReference type="PANTHER" id="PTHR43130:SF3">
    <property type="entry name" value="HTH-TYPE TRANSCRIPTIONAL REGULATOR RV1931C"/>
    <property type="match status" value="1"/>
</dbReference>
<dbReference type="AlphaFoldDB" id="A0A3S4KR55"/>
<keyword evidence="1" id="KW-0805">Transcription regulation</keyword>
<keyword evidence="5" id="KW-1185">Reference proteome</keyword>
<gene>
    <name evidence="4" type="primary">rhaS_1</name>
    <name evidence="4" type="ORF">NCTC11466_00030</name>
</gene>
<dbReference type="InterPro" id="IPR029062">
    <property type="entry name" value="Class_I_gatase-like"/>
</dbReference>
<dbReference type="PANTHER" id="PTHR43130">
    <property type="entry name" value="ARAC-FAMILY TRANSCRIPTIONAL REGULATOR"/>
    <property type="match status" value="1"/>
</dbReference>